<dbReference type="EMBL" id="VFQX01000004">
    <property type="protein sequence ID" value="KAF0984133.1"/>
    <property type="molecule type" value="Genomic_DNA"/>
</dbReference>
<dbReference type="Proteomes" id="UP000444721">
    <property type="component" value="Unassembled WGS sequence"/>
</dbReference>
<dbReference type="Gene3D" id="3.40.50.1820">
    <property type="entry name" value="alpha/beta hydrolase"/>
    <property type="match status" value="2"/>
</dbReference>
<dbReference type="Pfam" id="PF00135">
    <property type="entry name" value="COesterase"/>
    <property type="match status" value="2"/>
</dbReference>
<reference evidence="3 4" key="1">
    <citation type="journal article" date="2019" name="Sci. Rep.">
        <title>Nanopore sequencing improves the draft genome of the human pathogenic amoeba Naegleria fowleri.</title>
        <authorList>
            <person name="Liechti N."/>
            <person name="Schurch N."/>
            <person name="Bruggmann R."/>
            <person name="Wittwer M."/>
        </authorList>
    </citation>
    <scope>NUCLEOTIDE SEQUENCE [LARGE SCALE GENOMIC DNA]</scope>
    <source>
        <strain evidence="3 4">ATCC 30894</strain>
    </source>
</reference>
<evidence type="ECO:0000259" key="2">
    <source>
        <dbReference type="Pfam" id="PF00135"/>
    </source>
</evidence>
<evidence type="ECO:0000256" key="1">
    <source>
        <dbReference type="SAM" id="MobiDB-lite"/>
    </source>
</evidence>
<dbReference type="SUPFAM" id="SSF53474">
    <property type="entry name" value="alpha/beta-Hydrolases"/>
    <property type="match status" value="1"/>
</dbReference>
<name>A0A6A5C113_NAEFO</name>
<sequence>MDSSLLPLIVQTQQGKVQGYLANPTTRAFLGIPYAQPSTGSNRFKPPQELPSNNNNPQIFNATSFGYVCIQPPDMGIIYQQPMSEDCLILNIWTPANSSVFSQSGSTSNSLLPVFFGFMEVVSRKVLEISTPWFSFPLIALKWVQQNIANHFAFTDPCFGSTHGAEIPFQFPSMLLTRPGTGNYKFTPQEQELSKDLIMYWSNFVVSGSPNRNAFFQMNLKRMNSSSGGGDWQTATEWPRYSICNDSQLYLQMGGHVVDQGGMYGKVCPFWNPFEQLPVFQCNASEPIPPNPPIPKPQPPPPVASPSPVKPKVSSSDVVAKKSTTGGGGGGSSGPKRSDRASEGVSEVDMMKTVMS</sequence>
<dbReference type="InterPro" id="IPR002018">
    <property type="entry name" value="CarbesteraseB"/>
</dbReference>
<dbReference type="VEuPathDB" id="AmoebaDB:NF0091670"/>
<evidence type="ECO:0000313" key="3">
    <source>
        <dbReference type="EMBL" id="KAF0984133.1"/>
    </source>
</evidence>
<dbReference type="OrthoDB" id="408631at2759"/>
<dbReference type="VEuPathDB" id="AmoebaDB:FDP41_008048"/>
<dbReference type="VEuPathDB" id="AmoebaDB:NfTy_003960"/>
<gene>
    <name evidence="3" type="ORF">FDP41_008048</name>
</gene>
<dbReference type="PANTHER" id="PTHR43903">
    <property type="entry name" value="NEUROLIGIN"/>
    <property type="match status" value="1"/>
</dbReference>
<evidence type="ECO:0000313" key="4">
    <source>
        <dbReference type="Proteomes" id="UP000444721"/>
    </source>
</evidence>
<dbReference type="InterPro" id="IPR029058">
    <property type="entry name" value="AB_hydrolase_fold"/>
</dbReference>
<dbReference type="RefSeq" id="XP_044568846.1">
    <property type="nucleotide sequence ID" value="XM_044711860.1"/>
</dbReference>
<feature type="compositionally biased region" description="Low complexity" evidence="1">
    <location>
        <begin position="310"/>
        <end position="324"/>
    </location>
</feature>
<dbReference type="AlphaFoldDB" id="A0A6A5C113"/>
<dbReference type="InterPro" id="IPR051093">
    <property type="entry name" value="Neuroligin/BSAL"/>
</dbReference>
<feature type="region of interest" description="Disordered" evidence="1">
    <location>
        <begin position="288"/>
        <end position="356"/>
    </location>
</feature>
<proteinExistence type="predicted"/>
<accession>A0A6A5C113</accession>
<organism evidence="3 4">
    <name type="scientific">Naegleria fowleri</name>
    <name type="common">Brain eating amoeba</name>
    <dbReference type="NCBI Taxonomy" id="5763"/>
    <lineage>
        <taxon>Eukaryota</taxon>
        <taxon>Discoba</taxon>
        <taxon>Heterolobosea</taxon>
        <taxon>Tetramitia</taxon>
        <taxon>Eutetramitia</taxon>
        <taxon>Vahlkampfiidae</taxon>
        <taxon>Naegleria</taxon>
    </lineage>
</organism>
<protein>
    <recommendedName>
        <fullName evidence="2">Carboxylesterase type B domain-containing protein</fullName>
    </recommendedName>
</protein>
<feature type="domain" description="Carboxylesterase type B" evidence="2">
    <location>
        <begin position="9"/>
        <end position="115"/>
    </location>
</feature>
<comment type="caution">
    <text evidence="3">The sequence shown here is derived from an EMBL/GenBank/DDBJ whole genome shotgun (WGS) entry which is preliminary data.</text>
</comment>
<keyword evidence="4" id="KW-1185">Reference proteome</keyword>
<feature type="domain" description="Carboxylesterase type B" evidence="2">
    <location>
        <begin position="157"/>
        <end position="258"/>
    </location>
</feature>
<dbReference type="GeneID" id="68115266"/>
<feature type="compositionally biased region" description="Pro residues" evidence="1">
    <location>
        <begin position="288"/>
        <end position="309"/>
    </location>
</feature>